<dbReference type="Proteomes" id="UP001642409">
    <property type="component" value="Unassembled WGS sequence"/>
</dbReference>
<evidence type="ECO:0000313" key="3">
    <source>
        <dbReference type="EMBL" id="CAL6025550.1"/>
    </source>
</evidence>
<evidence type="ECO:0000313" key="4">
    <source>
        <dbReference type="Proteomes" id="UP001642409"/>
    </source>
</evidence>
<name>A0AA86PW21_9EUKA</name>
<dbReference type="AlphaFoldDB" id="A0AA86PW21"/>
<evidence type="ECO:0000256" key="1">
    <source>
        <dbReference type="SAM" id="MobiDB-lite"/>
    </source>
</evidence>
<protein>
    <submittedName>
        <fullName evidence="3">Hypothetical_protein</fullName>
    </submittedName>
</protein>
<comment type="caution">
    <text evidence="2">The sequence shown here is derived from an EMBL/GenBank/DDBJ whole genome shotgun (WGS) entry which is preliminary data.</text>
</comment>
<reference evidence="3 4" key="2">
    <citation type="submission" date="2024-07" db="EMBL/GenBank/DDBJ databases">
        <authorList>
            <person name="Akdeniz Z."/>
        </authorList>
    </citation>
    <scope>NUCLEOTIDE SEQUENCE [LARGE SCALE GENOMIC DNA]</scope>
</reference>
<dbReference type="EMBL" id="CATOUU010000694">
    <property type="protein sequence ID" value="CAI9941554.1"/>
    <property type="molecule type" value="Genomic_DNA"/>
</dbReference>
<dbReference type="EMBL" id="CAXDID020000099">
    <property type="protein sequence ID" value="CAL6025550.1"/>
    <property type="molecule type" value="Genomic_DNA"/>
</dbReference>
<accession>A0AA86PW21</accession>
<gene>
    <name evidence="2" type="ORF">HINF_LOCUS29199</name>
    <name evidence="3" type="ORF">HINF_LOCUS30388</name>
</gene>
<proteinExistence type="predicted"/>
<sequence>MADDVKNFVGLSSVWSQIKQQLHPELVNQLEMQIGHTIIEDSMDHFNQAYSLAEILCGKISDINQLLCKAQSIPKYMFEPSFVEQYTNDLLQQQNIEKYFQQKKKLDDLLSTKSVQRFRETQQPQSKPLAAQPLNIEFTKEFIDKVKQILVFEHKELDQKILQISEAIYNNHKIERISRKVYRQYQEAEQAVSQQELRNFSHKVAEFMQNKRIKEDDELLNELQDPTDLREDKLAQSLRPGQLLKQSQLKPMDLRPGSGIFMQSFKQPPRPLTGIKK</sequence>
<organism evidence="2">
    <name type="scientific">Hexamita inflata</name>
    <dbReference type="NCBI Taxonomy" id="28002"/>
    <lineage>
        <taxon>Eukaryota</taxon>
        <taxon>Metamonada</taxon>
        <taxon>Diplomonadida</taxon>
        <taxon>Hexamitidae</taxon>
        <taxon>Hexamitinae</taxon>
        <taxon>Hexamita</taxon>
    </lineage>
</organism>
<feature type="region of interest" description="Disordered" evidence="1">
    <location>
        <begin position="255"/>
        <end position="277"/>
    </location>
</feature>
<reference evidence="2" key="1">
    <citation type="submission" date="2023-06" db="EMBL/GenBank/DDBJ databases">
        <authorList>
            <person name="Kurt Z."/>
        </authorList>
    </citation>
    <scope>NUCLEOTIDE SEQUENCE</scope>
</reference>
<keyword evidence="4" id="KW-1185">Reference proteome</keyword>
<evidence type="ECO:0000313" key="2">
    <source>
        <dbReference type="EMBL" id="CAI9941554.1"/>
    </source>
</evidence>